<evidence type="ECO:0000256" key="6">
    <source>
        <dbReference type="ARBA" id="ARBA00022763"/>
    </source>
</evidence>
<keyword evidence="7 17" id="KW-0378">Hydrolase</keyword>
<evidence type="ECO:0000256" key="1">
    <source>
        <dbReference type="ARBA" id="ARBA00001946"/>
    </source>
</evidence>
<dbReference type="GO" id="GO:0044715">
    <property type="term" value="F:8-oxo-dGDP phosphatase activity"/>
    <property type="evidence" value="ECO:0007669"/>
    <property type="project" value="TreeGrafter"/>
</dbReference>
<dbReference type="PANTHER" id="PTHR47707">
    <property type="entry name" value="8-OXO-DGTP DIPHOSPHATASE"/>
    <property type="match status" value="1"/>
</dbReference>
<dbReference type="GO" id="GO:0006281">
    <property type="term" value="P:DNA repair"/>
    <property type="evidence" value="ECO:0007669"/>
    <property type="project" value="UniProtKB-KW"/>
</dbReference>
<dbReference type="PROSITE" id="PS00893">
    <property type="entry name" value="NUDIX_BOX"/>
    <property type="match status" value="1"/>
</dbReference>
<feature type="domain" description="Nudix hydrolase" evidence="18">
    <location>
        <begin position="2"/>
        <end position="128"/>
    </location>
</feature>
<comment type="catalytic activity">
    <reaction evidence="11">
        <text>8-oxo-GTP + H2O = 8-oxo-GMP + diphosphate + H(+)</text>
        <dbReference type="Rhea" id="RHEA:67616"/>
        <dbReference type="ChEBI" id="CHEBI:15377"/>
        <dbReference type="ChEBI" id="CHEBI:15378"/>
        <dbReference type="ChEBI" id="CHEBI:33019"/>
        <dbReference type="ChEBI" id="CHEBI:143553"/>
        <dbReference type="ChEBI" id="CHEBI:145694"/>
    </reaction>
</comment>
<reference evidence="19" key="4">
    <citation type="submission" date="2024-09" db="EMBL/GenBank/DDBJ databases">
        <authorList>
            <person name="Sun Q."/>
            <person name="Mori K."/>
        </authorList>
    </citation>
    <scope>NUCLEOTIDE SEQUENCE</scope>
    <source>
        <strain evidence="19">KCTC 62575</strain>
    </source>
</reference>
<keyword evidence="4" id="KW-0235">DNA replication</keyword>
<dbReference type="RefSeq" id="WP_107008887.1">
    <property type="nucleotide sequence ID" value="NZ_JBHRSF010000067.1"/>
</dbReference>
<organism evidence="20 21">
    <name type="scientific">Acinetobacter sichuanensis</name>
    <dbReference type="NCBI Taxonomy" id="2136183"/>
    <lineage>
        <taxon>Bacteria</taxon>
        <taxon>Pseudomonadati</taxon>
        <taxon>Pseudomonadota</taxon>
        <taxon>Gammaproteobacteria</taxon>
        <taxon>Moraxellales</taxon>
        <taxon>Moraxellaceae</taxon>
        <taxon>Acinetobacter</taxon>
    </lineage>
</organism>
<evidence type="ECO:0000256" key="2">
    <source>
        <dbReference type="ARBA" id="ARBA00005582"/>
    </source>
</evidence>
<evidence type="ECO:0000256" key="15">
    <source>
        <dbReference type="ARBA" id="ARBA00041979"/>
    </source>
</evidence>
<gene>
    <name evidence="19" type="ORF">ACFODO_14430</name>
    <name evidence="20" type="ORF">C9E89_013655</name>
</gene>
<dbReference type="GO" id="GO:0006260">
    <property type="term" value="P:DNA replication"/>
    <property type="evidence" value="ECO:0007669"/>
    <property type="project" value="UniProtKB-KW"/>
</dbReference>
<comment type="similarity">
    <text evidence="2 17">Belongs to the Nudix hydrolase family.</text>
</comment>
<dbReference type="GO" id="GO:0008413">
    <property type="term" value="F:8-oxo-7,8-dihydroguanosine triphosphate pyrophosphatase activity"/>
    <property type="evidence" value="ECO:0007669"/>
    <property type="project" value="TreeGrafter"/>
</dbReference>
<comment type="caution">
    <text evidence="20">The sequence shown here is derived from an EMBL/GenBank/DDBJ whole genome shotgun (WGS) entry which is preliminary data.</text>
</comment>
<evidence type="ECO:0000256" key="11">
    <source>
        <dbReference type="ARBA" id="ARBA00036904"/>
    </source>
</evidence>
<evidence type="ECO:0000256" key="12">
    <source>
        <dbReference type="ARBA" id="ARBA00038905"/>
    </source>
</evidence>
<keyword evidence="6" id="KW-0227">DNA damage</keyword>
<comment type="catalytic activity">
    <reaction evidence="10">
        <text>8-oxo-dGTP + H2O = 8-oxo-dGMP + diphosphate + H(+)</text>
        <dbReference type="Rhea" id="RHEA:31575"/>
        <dbReference type="ChEBI" id="CHEBI:15377"/>
        <dbReference type="ChEBI" id="CHEBI:15378"/>
        <dbReference type="ChEBI" id="CHEBI:33019"/>
        <dbReference type="ChEBI" id="CHEBI:63224"/>
        <dbReference type="ChEBI" id="CHEBI:77896"/>
        <dbReference type="EC" id="3.6.1.55"/>
    </reaction>
</comment>
<dbReference type="EMBL" id="PYIX02000023">
    <property type="protein sequence ID" value="RFC83041.1"/>
    <property type="molecule type" value="Genomic_DNA"/>
</dbReference>
<evidence type="ECO:0000256" key="16">
    <source>
        <dbReference type="ARBA" id="ARBA00042798"/>
    </source>
</evidence>
<keyword evidence="8" id="KW-0460">Magnesium</keyword>
<dbReference type="SUPFAM" id="SSF55811">
    <property type="entry name" value="Nudix"/>
    <property type="match status" value="1"/>
</dbReference>
<evidence type="ECO:0000256" key="13">
    <source>
        <dbReference type="ARBA" id="ARBA00040794"/>
    </source>
</evidence>
<dbReference type="InterPro" id="IPR015797">
    <property type="entry name" value="NUDIX_hydrolase-like_dom_sf"/>
</dbReference>
<dbReference type="OrthoDB" id="9791228at2"/>
<dbReference type="EMBL" id="JBHRSF010000067">
    <property type="protein sequence ID" value="MFC2996435.1"/>
    <property type="molecule type" value="Genomic_DNA"/>
</dbReference>
<evidence type="ECO:0000256" key="17">
    <source>
        <dbReference type="RuleBase" id="RU003476"/>
    </source>
</evidence>
<protein>
    <recommendedName>
        <fullName evidence="13">8-oxo-dGTP diphosphatase</fullName>
        <ecNumber evidence="12">3.6.1.55</ecNumber>
    </recommendedName>
    <alternativeName>
        <fullName evidence="16">7,8-dihydro-8-oxoguanine-triphosphatase</fullName>
    </alternativeName>
    <alternativeName>
        <fullName evidence="15">Mutator protein MutT</fullName>
    </alternativeName>
    <alternativeName>
        <fullName evidence="14">dGTP pyrophosphohydrolase</fullName>
    </alternativeName>
</protein>
<evidence type="ECO:0000313" key="20">
    <source>
        <dbReference type="EMBL" id="RFC83041.1"/>
    </source>
</evidence>
<evidence type="ECO:0000256" key="5">
    <source>
        <dbReference type="ARBA" id="ARBA00022723"/>
    </source>
</evidence>
<keyword evidence="22" id="KW-1185">Reference proteome</keyword>
<dbReference type="InterPro" id="IPR020476">
    <property type="entry name" value="Nudix_hydrolase"/>
</dbReference>
<keyword evidence="9" id="KW-0234">DNA repair</keyword>
<evidence type="ECO:0000313" key="22">
    <source>
        <dbReference type="Proteomes" id="UP001595455"/>
    </source>
</evidence>
<dbReference type="Gene3D" id="3.90.79.10">
    <property type="entry name" value="Nucleoside Triphosphate Pyrophosphohydrolase"/>
    <property type="match status" value="1"/>
</dbReference>
<evidence type="ECO:0000256" key="10">
    <source>
        <dbReference type="ARBA" id="ARBA00035861"/>
    </source>
</evidence>
<reference evidence="19" key="1">
    <citation type="journal article" date="2014" name="Int. J. Syst. Evol. Microbiol.">
        <title>Complete genome of a new Firmicutes species belonging to the dominant human colonic microbiota ('Ruminococcus bicirculans') reveals two chromosomes and a selective capacity to utilize plant glucans.</title>
        <authorList>
            <consortium name="NISC Comparative Sequencing Program"/>
            <person name="Wegmann U."/>
            <person name="Louis P."/>
            <person name="Goesmann A."/>
            <person name="Henrissat B."/>
            <person name="Duncan S.H."/>
            <person name="Flint H.J."/>
        </authorList>
    </citation>
    <scope>NUCLEOTIDE SEQUENCE</scope>
    <source>
        <strain evidence="19">KCTC 62575</strain>
    </source>
</reference>
<name>A0A371YNJ5_9GAMM</name>
<dbReference type="GO" id="GO:0046872">
    <property type="term" value="F:metal ion binding"/>
    <property type="evidence" value="ECO:0007669"/>
    <property type="project" value="UniProtKB-KW"/>
</dbReference>
<evidence type="ECO:0000256" key="3">
    <source>
        <dbReference type="ARBA" id="ARBA00022457"/>
    </source>
</evidence>
<dbReference type="InterPro" id="IPR020084">
    <property type="entry name" value="NUDIX_hydrolase_CS"/>
</dbReference>
<dbReference type="InterPro" id="IPR000086">
    <property type="entry name" value="NUDIX_hydrolase_dom"/>
</dbReference>
<dbReference type="Proteomes" id="UP000240957">
    <property type="component" value="Unassembled WGS sequence"/>
</dbReference>
<dbReference type="PROSITE" id="PS51462">
    <property type="entry name" value="NUDIX"/>
    <property type="match status" value="1"/>
</dbReference>
<evidence type="ECO:0000259" key="18">
    <source>
        <dbReference type="PROSITE" id="PS51462"/>
    </source>
</evidence>
<evidence type="ECO:0000256" key="9">
    <source>
        <dbReference type="ARBA" id="ARBA00023204"/>
    </source>
</evidence>
<keyword evidence="5" id="KW-0479">Metal-binding</keyword>
<evidence type="ECO:0000313" key="19">
    <source>
        <dbReference type="EMBL" id="MFC2996435.1"/>
    </source>
</evidence>
<dbReference type="CDD" id="cd03425">
    <property type="entry name" value="NUDIX_MutT_NudA_like"/>
    <property type="match status" value="1"/>
</dbReference>
<keyword evidence="3" id="KW-0515">Mutator protein</keyword>
<reference evidence="20 21" key="2">
    <citation type="submission" date="2018-08" db="EMBL/GenBank/DDBJ databases">
        <title>The draft genome of Acinetobacter sichuanensis strain WCHAc060041.</title>
        <authorList>
            <person name="Qin J."/>
            <person name="Feng Y."/>
            <person name="Zong Z."/>
        </authorList>
    </citation>
    <scope>NUCLEOTIDE SEQUENCE [LARGE SCALE GENOMIC DNA]</scope>
    <source>
        <strain evidence="20 21">WCHAc060041</strain>
    </source>
</reference>
<sequence length="137" mass="15902">MKIIEVVAAIILNDEKILAVQKGKVKFDYVSYKWEFPGGKVEIDESLEQAITREILEELNIHVVPEQLLITVKHSYPDFHLVMHCFICNKIEGNLILNEHIQAVWLDIADLHHLDWAEADIPVIPEIKNYLLSKRSY</sequence>
<dbReference type="PANTHER" id="PTHR47707:SF1">
    <property type="entry name" value="NUDIX HYDROLASE FAMILY PROTEIN"/>
    <property type="match status" value="1"/>
</dbReference>
<dbReference type="InterPro" id="IPR047127">
    <property type="entry name" value="MutT-like"/>
</dbReference>
<dbReference type="PRINTS" id="PR00502">
    <property type="entry name" value="NUDIXFAMILY"/>
</dbReference>
<dbReference type="GO" id="GO:0044716">
    <property type="term" value="F:8-oxo-GDP phosphatase activity"/>
    <property type="evidence" value="ECO:0007669"/>
    <property type="project" value="TreeGrafter"/>
</dbReference>
<dbReference type="Pfam" id="PF00293">
    <property type="entry name" value="NUDIX"/>
    <property type="match status" value="1"/>
</dbReference>
<dbReference type="EC" id="3.6.1.55" evidence="12"/>
<accession>A0A371YNJ5</accession>
<comment type="cofactor">
    <cofactor evidence="1">
        <name>Mg(2+)</name>
        <dbReference type="ChEBI" id="CHEBI:18420"/>
    </cofactor>
</comment>
<evidence type="ECO:0000313" key="21">
    <source>
        <dbReference type="Proteomes" id="UP000240957"/>
    </source>
</evidence>
<proteinExistence type="inferred from homology"/>
<evidence type="ECO:0000256" key="4">
    <source>
        <dbReference type="ARBA" id="ARBA00022705"/>
    </source>
</evidence>
<dbReference type="AlphaFoldDB" id="A0A371YNJ5"/>
<evidence type="ECO:0000256" key="8">
    <source>
        <dbReference type="ARBA" id="ARBA00022842"/>
    </source>
</evidence>
<evidence type="ECO:0000256" key="14">
    <source>
        <dbReference type="ARBA" id="ARBA00041592"/>
    </source>
</evidence>
<dbReference type="GO" id="GO:0035539">
    <property type="term" value="F:8-oxo-7,8-dihydrodeoxyguanosine triphosphate pyrophosphatase activity"/>
    <property type="evidence" value="ECO:0007669"/>
    <property type="project" value="UniProtKB-EC"/>
</dbReference>
<dbReference type="Proteomes" id="UP001595455">
    <property type="component" value="Unassembled WGS sequence"/>
</dbReference>
<reference evidence="22" key="3">
    <citation type="journal article" date="2019" name="Int. J. Syst. Evol. Microbiol.">
        <title>The Global Catalogue of Microorganisms (GCM) 10K type strain sequencing project: providing services to taxonomists for standard genome sequencing and annotation.</title>
        <authorList>
            <consortium name="The Broad Institute Genomics Platform"/>
            <consortium name="The Broad Institute Genome Sequencing Center for Infectious Disease"/>
            <person name="Wu L."/>
            <person name="Ma J."/>
        </authorList>
    </citation>
    <scope>NUCLEOTIDE SEQUENCE [LARGE SCALE GENOMIC DNA]</scope>
    <source>
        <strain evidence="22">KCTC 62575</strain>
    </source>
</reference>
<evidence type="ECO:0000256" key="7">
    <source>
        <dbReference type="ARBA" id="ARBA00022801"/>
    </source>
</evidence>